<dbReference type="SUPFAM" id="SSF143422">
    <property type="entry name" value="Transposase IS200-like"/>
    <property type="match status" value="1"/>
</dbReference>
<dbReference type="GO" id="GO:0006313">
    <property type="term" value="P:DNA transposition"/>
    <property type="evidence" value="ECO:0007669"/>
    <property type="project" value="InterPro"/>
</dbReference>
<dbReference type="OrthoDB" id="9788881at2"/>
<accession>X5E2G4</accession>
<dbReference type="EMBL" id="FOHT01000001">
    <property type="protein sequence ID" value="SES70321.1"/>
    <property type="molecule type" value="Genomic_DNA"/>
</dbReference>
<dbReference type="PANTHER" id="PTHR34322">
    <property type="entry name" value="TRANSPOSASE, Y1_TNP DOMAIN-CONTAINING"/>
    <property type="match status" value="1"/>
</dbReference>
<dbReference type="GO" id="GO:0003677">
    <property type="term" value="F:DNA binding"/>
    <property type="evidence" value="ECO:0007669"/>
    <property type="project" value="InterPro"/>
</dbReference>
<dbReference type="KEGG" id="dori:FH5T_17125"/>
<dbReference type="GO" id="GO:0004803">
    <property type="term" value="F:transposase activity"/>
    <property type="evidence" value="ECO:0007669"/>
    <property type="project" value="InterPro"/>
</dbReference>
<keyword evidence="4" id="KW-1185">Reference proteome</keyword>
<dbReference type="InterPro" id="IPR002686">
    <property type="entry name" value="Transposase_17"/>
</dbReference>
<dbReference type="SMART" id="SM01321">
    <property type="entry name" value="Y1_Tnp"/>
    <property type="match status" value="1"/>
</dbReference>
<evidence type="ECO:0000313" key="5">
    <source>
        <dbReference type="Proteomes" id="UP000181981"/>
    </source>
</evidence>
<dbReference type="Proteomes" id="UP000181981">
    <property type="component" value="Unassembled WGS sequence"/>
</dbReference>
<dbReference type="PANTHER" id="PTHR34322:SF2">
    <property type="entry name" value="TRANSPOSASE IS200-LIKE DOMAIN-CONTAINING PROTEIN"/>
    <property type="match status" value="1"/>
</dbReference>
<organism evidence="3 5">
    <name type="scientific">Draconibacterium orientale</name>
    <dbReference type="NCBI Taxonomy" id="1168034"/>
    <lineage>
        <taxon>Bacteria</taxon>
        <taxon>Pseudomonadati</taxon>
        <taxon>Bacteroidota</taxon>
        <taxon>Bacteroidia</taxon>
        <taxon>Marinilabiliales</taxon>
        <taxon>Prolixibacteraceae</taxon>
        <taxon>Draconibacterium</taxon>
    </lineage>
</organism>
<proteinExistence type="predicted"/>
<dbReference type="AlphaFoldDB" id="X5E2G4"/>
<name>X5E2G4_9BACT</name>
<dbReference type="EMBL" id="CP007451">
    <property type="protein sequence ID" value="AHW60776.1"/>
    <property type="molecule type" value="Genomic_DNA"/>
</dbReference>
<dbReference type="eggNOG" id="COG1943">
    <property type="taxonomic scope" value="Bacteria"/>
</dbReference>
<dbReference type="HOGENOM" id="CLU_068226_4_1_10"/>
<dbReference type="RefSeq" id="WP_038561144.1">
    <property type="nucleotide sequence ID" value="NZ_FOHT01000001.1"/>
</dbReference>
<feature type="domain" description="Transposase IS200-like" evidence="1">
    <location>
        <begin position="7"/>
        <end position="140"/>
    </location>
</feature>
<dbReference type="InterPro" id="IPR036515">
    <property type="entry name" value="Transposase_17_sf"/>
</dbReference>
<evidence type="ECO:0000259" key="1">
    <source>
        <dbReference type="SMART" id="SM01321"/>
    </source>
</evidence>
<reference evidence="2 4" key="1">
    <citation type="submission" date="2014-03" db="EMBL/GenBank/DDBJ databases">
        <title>Complete genome sequence of a deeply braunched marine Bacteroidia bacterium Draconibacterium orientale type strain FH5T.</title>
        <authorList>
            <person name="Li X."/>
            <person name="Wang X."/>
            <person name="Xie Z."/>
            <person name="Du Z."/>
            <person name="Chen G."/>
        </authorList>
    </citation>
    <scope>NUCLEOTIDE SEQUENCE [LARGE SCALE GENOMIC DNA]</scope>
    <source>
        <strain evidence="2 4">FH5</strain>
    </source>
</reference>
<dbReference type="Gene3D" id="3.30.70.1290">
    <property type="entry name" value="Transposase IS200-like"/>
    <property type="match status" value="1"/>
</dbReference>
<evidence type="ECO:0000313" key="2">
    <source>
        <dbReference type="EMBL" id="AHW60776.1"/>
    </source>
</evidence>
<sequence length="207" mass="24986">MKTILLEYGNFYHIYNRGINGCNLFRENENYEYFLHLYDKYISPVAETFAWVLMRNHFHFLIRIKTVKELNLQGFQNLEGLKGTNRNGVNQQFANLFNAYTKAINKRYHRTGSLFEHPFRRIKVESDAHLKYLVYYIHHNPIHHGFCDHYLDYPWSSYLTIVSPKATKLSRAEVLKWFRDKSNFEKFHLQEEIRKFDELNIRLPGDL</sequence>
<reference evidence="3 5" key="2">
    <citation type="submission" date="2016-10" db="EMBL/GenBank/DDBJ databases">
        <authorList>
            <person name="de Groot N.N."/>
        </authorList>
    </citation>
    <scope>NUCLEOTIDE SEQUENCE [LARGE SCALE GENOMIC DNA]</scope>
    <source>
        <strain evidence="3 5">DSM 25947</strain>
    </source>
</reference>
<dbReference type="Proteomes" id="UP000023772">
    <property type="component" value="Chromosome"/>
</dbReference>
<evidence type="ECO:0000313" key="3">
    <source>
        <dbReference type="EMBL" id="SES70321.1"/>
    </source>
</evidence>
<dbReference type="STRING" id="1168034.FH5T_17125"/>
<protein>
    <recommendedName>
        <fullName evidence="1">Transposase IS200-like domain-containing protein</fullName>
    </recommendedName>
</protein>
<gene>
    <name evidence="2" type="ORF">FH5T_17125</name>
    <name evidence="3" type="ORF">SAMN05444285_101248</name>
</gene>
<evidence type="ECO:0000313" key="4">
    <source>
        <dbReference type="Proteomes" id="UP000023772"/>
    </source>
</evidence>